<dbReference type="RefSeq" id="WP_184926215.1">
    <property type="nucleotide sequence ID" value="NZ_BMSQ01000027.1"/>
</dbReference>
<gene>
    <name evidence="2" type="ORF">FHS40_008340</name>
</gene>
<dbReference type="AlphaFoldDB" id="A0A7W8EXL9"/>
<reference evidence="2 3" key="1">
    <citation type="submission" date="2020-08" db="EMBL/GenBank/DDBJ databases">
        <title>Genomic Encyclopedia of Type Strains, Phase III (KMG-III): the genomes of soil and plant-associated and newly described type strains.</title>
        <authorList>
            <person name="Whitman W."/>
        </authorList>
    </citation>
    <scope>NUCLEOTIDE SEQUENCE [LARGE SCALE GENOMIC DNA]</scope>
    <source>
        <strain evidence="2 3">CECT 3146</strain>
    </source>
</reference>
<dbReference type="Proteomes" id="UP000549009">
    <property type="component" value="Unassembled WGS sequence"/>
</dbReference>
<comment type="caution">
    <text evidence="2">The sequence shown here is derived from an EMBL/GenBank/DDBJ whole genome shotgun (WGS) entry which is preliminary data.</text>
</comment>
<accession>A0A7W8EXL9</accession>
<name>A0A7W8EXL9_STRST</name>
<dbReference type="EMBL" id="JACHJD010000024">
    <property type="protein sequence ID" value="MBB5109212.1"/>
    <property type="molecule type" value="Genomic_DNA"/>
</dbReference>
<sequence>MSETTTAVQRPAVDGPKLSGVDLARVALHQAHAAARERGPRSPCSAATPGRGRAA</sequence>
<organism evidence="2 3">
    <name type="scientific">Streptomyces spectabilis</name>
    <dbReference type="NCBI Taxonomy" id="68270"/>
    <lineage>
        <taxon>Bacteria</taxon>
        <taxon>Bacillati</taxon>
        <taxon>Actinomycetota</taxon>
        <taxon>Actinomycetes</taxon>
        <taxon>Kitasatosporales</taxon>
        <taxon>Streptomycetaceae</taxon>
        <taxon>Streptomyces</taxon>
    </lineage>
</organism>
<evidence type="ECO:0000256" key="1">
    <source>
        <dbReference type="SAM" id="MobiDB-lite"/>
    </source>
</evidence>
<keyword evidence="3" id="KW-1185">Reference proteome</keyword>
<feature type="region of interest" description="Disordered" evidence="1">
    <location>
        <begin position="31"/>
        <end position="55"/>
    </location>
</feature>
<proteinExistence type="predicted"/>
<protein>
    <submittedName>
        <fullName evidence="2">Uncharacterized protein</fullName>
    </submittedName>
</protein>
<evidence type="ECO:0000313" key="3">
    <source>
        <dbReference type="Proteomes" id="UP000549009"/>
    </source>
</evidence>
<evidence type="ECO:0000313" key="2">
    <source>
        <dbReference type="EMBL" id="MBB5109212.1"/>
    </source>
</evidence>